<sequence length="176" mass="19312">MASPRLQPIPLIANSRHDLTNLRGSNQLRNHFTSHSLKSQRHCRIICATVGHIIPPIPTVTGSRTYPASVQSVLEPLSNNCINTERFSTMQSSKAKNTSRMSQTSQNQAGGSKKDDPTANWSPEEIFETTMDRDGNPVPDPSYYVDGDRMGKASKGGRSEGQDEGDMYAAANDDFD</sequence>
<dbReference type="EMBL" id="KV878974">
    <property type="protein sequence ID" value="OJK01664.1"/>
    <property type="molecule type" value="Genomic_DNA"/>
</dbReference>
<evidence type="ECO:0000313" key="2">
    <source>
        <dbReference type="EMBL" id="OJK01664.1"/>
    </source>
</evidence>
<dbReference type="GeneID" id="30971234"/>
<dbReference type="Proteomes" id="UP000184546">
    <property type="component" value="Unassembled WGS sequence"/>
</dbReference>
<evidence type="ECO:0000256" key="1">
    <source>
        <dbReference type="SAM" id="MobiDB-lite"/>
    </source>
</evidence>
<feature type="compositionally biased region" description="Polar residues" evidence="1">
    <location>
        <begin position="88"/>
        <end position="110"/>
    </location>
</feature>
<dbReference type="RefSeq" id="XP_020058003.1">
    <property type="nucleotide sequence ID" value="XM_020197420.1"/>
</dbReference>
<dbReference type="AlphaFoldDB" id="A0A1L9WZU4"/>
<keyword evidence="3" id="KW-1185">Reference proteome</keyword>
<accession>A0A1L9WZU4</accession>
<dbReference type="OrthoDB" id="4476768at2759"/>
<dbReference type="VEuPathDB" id="FungiDB:ASPACDRAFT_1855030"/>
<feature type="compositionally biased region" description="Basic and acidic residues" evidence="1">
    <location>
        <begin position="146"/>
        <end position="161"/>
    </location>
</feature>
<evidence type="ECO:0000313" key="3">
    <source>
        <dbReference type="Proteomes" id="UP000184546"/>
    </source>
</evidence>
<gene>
    <name evidence="2" type="ORF">ASPACDRAFT_1855030</name>
</gene>
<proteinExistence type="predicted"/>
<protein>
    <submittedName>
        <fullName evidence="2">Uncharacterized protein</fullName>
    </submittedName>
</protein>
<reference evidence="3" key="1">
    <citation type="journal article" date="2017" name="Genome Biol.">
        <title>Comparative genomics reveals high biological diversity and specific adaptations in the industrially and medically important fungal genus Aspergillus.</title>
        <authorList>
            <person name="de Vries R.P."/>
            <person name="Riley R."/>
            <person name="Wiebenga A."/>
            <person name="Aguilar-Osorio G."/>
            <person name="Amillis S."/>
            <person name="Uchima C.A."/>
            <person name="Anderluh G."/>
            <person name="Asadollahi M."/>
            <person name="Askin M."/>
            <person name="Barry K."/>
            <person name="Battaglia E."/>
            <person name="Bayram O."/>
            <person name="Benocci T."/>
            <person name="Braus-Stromeyer S.A."/>
            <person name="Caldana C."/>
            <person name="Canovas D."/>
            <person name="Cerqueira G.C."/>
            <person name="Chen F."/>
            <person name="Chen W."/>
            <person name="Choi C."/>
            <person name="Clum A."/>
            <person name="Dos Santos R.A."/>
            <person name="Damasio A.R."/>
            <person name="Diallinas G."/>
            <person name="Emri T."/>
            <person name="Fekete E."/>
            <person name="Flipphi M."/>
            <person name="Freyberg S."/>
            <person name="Gallo A."/>
            <person name="Gournas C."/>
            <person name="Habgood R."/>
            <person name="Hainaut M."/>
            <person name="Harispe M.L."/>
            <person name="Henrissat B."/>
            <person name="Hilden K.S."/>
            <person name="Hope R."/>
            <person name="Hossain A."/>
            <person name="Karabika E."/>
            <person name="Karaffa L."/>
            <person name="Karanyi Z."/>
            <person name="Krasevec N."/>
            <person name="Kuo A."/>
            <person name="Kusch H."/>
            <person name="LaButti K."/>
            <person name="Lagendijk E.L."/>
            <person name="Lapidus A."/>
            <person name="Levasseur A."/>
            <person name="Lindquist E."/>
            <person name="Lipzen A."/>
            <person name="Logrieco A.F."/>
            <person name="MacCabe A."/>
            <person name="Maekelae M.R."/>
            <person name="Malavazi I."/>
            <person name="Melin P."/>
            <person name="Meyer V."/>
            <person name="Mielnichuk N."/>
            <person name="Miskei M."/>
            <person name="Molnar A.P."/>
            <person name="Mule G."/>
            <person name="Ngan C.Y."/>
            <person name="Orejas M."/>
            <person name="Orosz E."/>
            <person name="Ouedraogo J.P."/>
            <person name="Overkamp K.M."/>
            <person name="Park H.-S."/>
            <person name="Perrone G."/>
            <person name="Piumi F."/>
            <person name="Punt P.J."/>
            <person name="Ram A.F."/>
            <person name="Ramon A."/>
            <person name="Rauscher S."/>
            <person name="Record E."/>
            <person name="Riano-Pachon D.M."/>
            <person name="Robert V."/>
            <person name="Roehrig J."/>
            <person name="Ruller R."/>
            <person name="Salamov A."/>
            <person name="Salih N.S."/>
            <person name="Samson R.A."/>
            <person name="Sandor E."/>
            <person name="Sanguinetti M."/>
            <person name="Schuetze T."/>
            <person name="Sepcic K."/>
            <person name="Shelest E."/>
            <person name="Sherlock G."/>
            <person name="Sophianopoulou V."/>
            <person name="Squina F.M."/>
            <person name="Sun H."/>
            <person name="Susca A."/>
            <person name="Todd R.B."/>
            <person name="Tsang A."/>
            <person name="Unkles S.E."/>
            <person name="van de Wiele N."/>
            <person name="van Rossen-Uffink D."/>
            <person name="Oliveira J.V."/>
            <person name="Vesth T.C."/>
            <person name="Visser J."/>
            <person name="Yu J.-H."/>
            <person name="Zhou M."/>
            <person name="Andersen M.R."/>
            <person name="Archer D.B."/>
            <person name="Baker S.E."/>
            <person name="Benoit I."/>
            <person name="Brakhage A.A."/>
            <person name="Braus G.H."/>
            <person name="Fischer R."/>
            <person name="Frisvad J.C."/>
            <person name="Goldman G.H."/>
            <person name="Houbraken J."/>
            <person name="Oakley B."/>
            <person name="Pocsi I."/>
            <person name="Scazzocchio C."/>
            <person name="Seiboth B."/>
            <person name="vanKuyk P.A."/>
            <person name="Wortman J."/>
            <person name="Dyer P.S."/>
            <person name="Grigoriev I.V."/>
        </authorList>
    </citation>
    <scope>NUCLEOTIDE SEQUENCE [LARGE SCALE GENOMIC DNA]</scope>
    <source>
        <strain evidence="3">ATCC 16872 / CBS 172.66 / WB 5094</strain>
    </source>
</reference>
<name>A0A1L9WZU4_ASPA1</name>
<organism evidence="2 3">
    <name type="scientific">Aspergillus aculeatus (strain ATCC 16872 / CBS 172.66 / WB 5094)</name>
    <dbReference type="NCBI Taxonomy" id="690307"/>
    <lineage>
        <taxon>Eukaryota</taxon>
        <taxon>Fungi</taxon>
        <taxon>Dikarya</taxon>
        <taxon>Ascomycota</taxon>
        <taxon>Pezizomycotina</taxon>
        <taxon>Eurotiomycetes</taxon>
        <taxon>Eurotiomycetidae</taxon>
        <taxon>Eurotiales</taxon>
        <taxon>Aspergillaceae</taxon>
        <taxon>Aspergillus</taxon>
        <taxon>Aspergillus subgen. Circumdati</taxon>
    </lineage>
</organism>
<feature type="region of interest" description="Disordered" evidence="1">
    <location>
        <begin position="88"/>
        <end position="176"/>
    </location>
</feature>